<dbReference type="STRING" id="118168.MC7420_7296"/>
<proteinExistence type="predicted"/>
<protein>
    <submittedName>
        <fullName evidence="1">Uncharacterized protein</fullName>
    </submittedName>
</protein>
<organism evidence="1 2">
    <name type="scientific">Coleofasciculus chthonoplastes PCC 7420</name>
    <dbReference type="NCBI Taxonomy" id="118168"/>
    <lineage>
        <taxon>Bacteria</taxon>
        <taxon>Bacillati</taxon>
        <taxon>Cyanobacteriota</taxon>
        <taxon>Cyanophyceae</taxon>
        <taxon>Coleofasciculales</taxon>
        <taxon>Coleofasciculaceae</taxon>
        <taxon>Coleofasciculus</taxon>
    </lineage>
</organism>
<evidence type="ECO:0000313" key="1">
    <source>
        <dbReference type="EMBL" id="EDX78643.1"/>
    </source>
</evidence>
<dbReference type="HOGENOM" id="CLU_1632550_0_0_3"/>
<dbReference type="Proteomes" id="UP000003835">
    <property type="component" value="Unassembled WGS sequence"/>
</dbReference>
<dbReference type="EMBL" id="DS989841">
    <property type="protein sequence ID" value="EDX78643.1"/>
    <property type="molecule type" value="Genomic_DNA"/>
</dbReference>
<keyword evidence="2" id="KW-1185">Reference proteome</keyword>
<sequence>METLKEHKDLLEVAEHFFDDGKLIQAISYATASLDLTISVAKGTIFDLKPNQDSSLEEFDGFIVQDEFGKQKVNVQISQELQRMQEILLCYALKIDYEKYFRYRSWVGYALITGDNTPDEKVKLSLEINNIEQDQARAALDYCQQLVQQIERKIEQFQTSFI</sequence>
<reference evidence="1 2" key="1">
    <citation type="submission" date="2008-07" db="EMBL/GenBank/DDBJ databases">
        <authorList>
            <person name="Tandeau de Marsac N."/>
            <person name="Ferriera S."/>
            <person name="Johnson J."/>
            <person name="Kravitz S."/>
            <person name="Beeson K."/>
            <person name="Sutton G."/>
            <person name="Rogers Y.-H."/>
            <person name="Friedman R."/>
            <person name="Frazier M."/>
            <person name="Venter J.C."/>
        </authorList>
    </citation>
    <scope>NUCLEOTIDE SEQUENCE [LARGE SCALE GENOMIC DNA]</scope>
    <source>
        <strain evidence="1 2">PCC 7420</strain>
    </source>
</reference>
<gene>
    <name evidence="1" type="ORF">MC7420_7296</name>
</gene>
<name>B4VH25_9CYAN</name>
<accession>B4VH25</accession>
<evidence type="ECO:0000313" key="2">
    <source>
        <dbReference type="Proteomes" id="UP000003835"/>
    </source>
</evidence>
<dbReference type="AlphaFoldDB" id="B4VH25"/>
<dbReference type="RefSeq" id="WP_006098119.1">
    <property type="nucleotide sequence ID" value="NZ_DS989841.1"/>
</dbReference>